<protein>
    <recommendedName>
        <fullName evidence="3">Cohesin domain-containing protein</fullName>
    </recommendedName>
</protein>
<dbReference type="Pfam" id="PF00963">
    <property type="entry name" value="Cohesin"/>
    <property type="match status" value="1"/>
</dbReference>
<dbReference type="EMBL" id="MFJF01000029">
    <property type="protein sequence ID" value="OGG05588.1"/>
    <property type="molecule type" value="Genomic_DNA"/>
</dbReference>
<evidence type="ECO:0000256" key="1">
    <source>
        <dbReference type="SAM" id="MobiDB-lite"/>
    </source>
</evidence>
<dbReference type="GO" id="GO:0030246">
    <property type="term" value="F:carbohydrate binding"/>
    <property type="evidence" value="ECO:0007669"/>
    <property type="project" value="InterPro"/>
</dbReference>
<gene>
    <name evidence="4" type="ORF">A2777_03425</name>
</gene>
<name>A0A1F5YZH1_9BACT</name>
<dbReference type="GO" id="GO:0000272">
    <property type="term" value="P:polysaccharide catabolic process"/>
    <property type="evidence" value="ECO:0007669"/>
    <property type="project" value="InterPro"/>
</dbReference>
<feature type="domain" description="Cohesin" evidence="3">
    <location>
        <begin position="104"/>
        <end position="219"/>
    </location>
</feature>
<dbReference type="SUPFAM" id="SSF49384">
    <property type="entry name" value="Carbohydrate-binding domain"/>
    <property type="match status" value="1"/>
</dbReference>
<dbReference type="CDD" id="cd08547">
    <property type="entry name" value="Type_II_cohesin"/>
    <property type="match status" value="1"/>
</dbReference>
<dbReference type="InterPro" id="IPR008965">
    <property type="entry name" value="CBM2/CBM3_carb-bd_dom_sf"/>
</dbReference>
<comment type="caution">
    <text evidence="4">The sequence shown here is derived from an EMBL/GenBank/DDBJ whole genome shotgun (WGS) entry which is preliminary data.</text>
</comment>
<keyword evidence="2" id="KW-0812">Transmembrane</keyword>
<feature type="compositionally biased region" description="Basic and acidic residues" evidence="1">
    <location>
        <begin position="258"/>
        <end position="271"/>
    </location>
</feature>
<proteinExistence type="predicted"/>
<feature type="transmembrane region" description="Helical" evidence="2">
    <location>
        <begin position="54"/>
        <end position="73"/>
    </location>
</feature>
<accession>A0A1F5YZH1</accession>
<keyword evidence="2" id="KW-1133">Transmembrane helix</keyword>
<dbReference type="InterPro" id="IPR002102">
    <property type="entry name" value="Cohesin_dom"/>
</dbReference>
<dbReference type="Gene3D" id="2.60.40.680">
    <property type="match status" value="1"/>
</dbReference>
<evidence type="ECO:0000259" key="3">
    <source>
        <dbReference type="Pfam" id="PF00963"/>
    </source>
</evidence>
<dbReference type="AlphaFoldDB" id="A0A1F5YZH1"/>
<dbReference type="Proteomes" id="UP000177354">
    <property type="component" value="Unassembled WGS sequence"/>
</dbReference>
<evidence type="ECO:0000313" key="4">
    <source>
        <dbReference type="EMBL" id="OGG05588.1"/>
    </source>
</evidence>
<evidence type="ECO:0000313" key="5">
    <source>
        <dbReference type="Proteomes" id="UP000177354"/>
    </source>
</evidence>
<keyword evidence="2" id="KW-0472">Membrane</keyword>
<feature type="region of interest" description="Disordered" evidence="1">
    <location>
        <begin position="229"/>
        <end position="280"/>
    </location>
</feature>
<organism evidence="4 5">
    <name type="scientific">Candidatus Gottesmanbacteria bacterium RIFCSPHIGHO2_01_FULL_40_15</name>
    <dbReference type="NCBI Taxonomy" id="1798376"/>
    <lineage>
        <taxon>Bacteria</taxon>
        <taxon>Candidatus Gottesmaniibacteriota</taxon>
    </lineage>
</organism>
<feature type="compositionally biased region" description="Basic and acidic residues" evidence="1">
    <location>
        <begin position="230"/>
        <end position="250"/>
    </location>
</feature>
<sequence length="280" mass="31807">MKKGKHMNNNSDIYKQNPLYKRNLHLEEFYQNKSDELLNQKIIKTNLGKNIKKYVLIAFILISFLIPSLMVYITSKQQDARIRATANRAKLFLFPKDINLNKKETFDINPKLVGGNDKKIAAIIFSLQFDNSQLELNQIDLEKIGNVFGNRKITSTEEANREGKVKFFLGAGDLASAPSGTVDLPKISFSVKKETETDIDFIKGDTQIIFTSQESAEVEFDTPVRIKYQKKVETPPEEEIRPSEEEKTEQNRISPSLEPEKAGPAKTRENEPAISQNPGN</sequence>
<evidence type="ECO:0000256" key="2">
    <source>
        <dbReference type="SAM" id="Phobius"/>
    </source>
</evidence>
<reference evidence="4 5" key="1">
    <citation type="journal article" date="2016" name="Nat. Commun.">
        <title>Thousands of microbial genomes shed light on interconnected biogeochemical processes in an aquifer system.</title>
        <authorList>
            <person name="Anantharaman K."/>
            <person name="Brown C.T."/>
            <person name="Hug L.A."/>
            <person name="Sharon I."/>
            <person name="Castelle C.J."/>
            <person name="Probst A.J."/>
            <person name="Thomas B.C."/>
            <person name="Singh A."/>
            <person name="Wilkins M.J."/>
            <person name="Karaoz U."/>
            <person name="Brodie E.L."/>
            <person name="Williams K.H."/>
            <person name="Hubbard S.S."/>
            <person name="Banfield J.F."/>
        </authorList>
    </citation>
    <scope>NUCLEOTIDE SEQUENCE [LARGE SCALE GENOMIC DNA]</scope>
</reference>